<dbReference type="GO" id="GO:0008897">
    <property type="term" value="F:holo-[acyl-carrier-protein] synthase activity"/>
    <property type="evidence" value="ECO:0007669"/>
    <property type="project" value="InterPro"/>
</dbReference>
<dbReference type="RefSeq" id="WP_179549022.1">
    <property type="nucleotide sequence ID" value="NZ_BSEW01000002.1"/>
</dbReference>
<keyword evidence="2" id="KW-1185">Reference proteome</keyword>
<keyword evidence="1" id="KW-0808">Transferase</keyword>
<accession>A0A852STU7</accession>
<name>A0A852STU7_9MICO</name>
<dbReference type="InterPro" id="IPR037143">
    <property type="entry name" value="4-PPantetheinyl_Trfase_dom_sf"/>
</dbReference>
<dbReference type="EMBL" id="JACCBM010000001">
    <property type="protein sequence ID" value="NYD72221.1"/>
    <property type="molecule type" value="Genomic_DNA"/>
</dbReference>
<sequence length="259" mass="26919">MVTPQVHVRWVPLPASDAEVPDVAALLPLLSDEERMRAASTPDPDVAARFVLGRVAVRHLAAELARPAPGAVAPTPDEVTVWALCPDCGGPHGRPHVDVRKPKGRPLSISIAHCAAGVAVAASWSGAVGIDVELADSPVEAMAAIAALVPPAARPSGRSWDPVQHWTRIEAVLKADGRALRVDPSAVLLRRDAGALTATVAGDPPRPDGEAAPVYAVADLRLDDAVRASVAILPRKPSAKPTVPVVTWRPLLLAAPLPA</sequence>
<protein>
    <submittedName>
        <fullName evidence="1">4'-phosphopantetheinyl transferase</fullName>
        <ecNumber evidence="1">2.7.8.-</ecNumber>
    </submittedName>
</protein>
<dbReference type="SUPFAM" id="SSF56214">
    <property type="entry name" value="4'-phosphopantetheinyl transferase"/>
    <property type="match status" value="2"/>
</dbReference>
<comment type="caution">
    <text evidence="1">The sequence shown here is derived from an EMBL/GenBank/DDBJ whole genome shotgun (WGS) entry which is preliminary data.</text>
</comment>
<evidence type="ECO:0000313" key="2">
    <source>
        <dbReference type="Proteomes" id="UP000549913"/>
    </source>
</evidence>
<dbReference type="Gene3D" id="3.90.470.20">
    <property type="entry name" value="4'-phosphopantetheinyl transferase domain"/>
    <property type="match status" value="1"/>
</dbReference>
<dbReference type="EC" id="2.7.8.-" evidence="1"/>
<dbReference type="AlphaFoldDB" id="A0A852STU7"/>
<proteinExistence type="predicted"/>
<gene>
    <name evidence="1" type="ORF">BJ984_003379</name>
</gene>
<evidence type="ECO:0000313" key="1">
    <source>
        <dbReference type="EMBL" id="NYD72221.1"/>
    </source>
</evidence>
<organism evidence="1 2">
    <name type="scientific">Herbiconiux flava</name>
    <dbReference type="NCBI Taxonomy" id="881268"/>
    <lineage>
        <taxon>Bacteria</taxon>
        <taxon>Bacillati</taxon>
        <taxon>Actinomycetota</taxon>
        <taxon>Actinomycetes</taxon>
        <taxon>Micrococcales</taxon>
        <taxon>Microbacteriaceae</taxon>
        <taxon>Herbiconiux</taxon>
    </lineage>
</organism>
<dbReference type="Proteomes" id="UP000549913">
    <property type="component" value="Unassembled WGS sequence"/>
</dbReference>
<reference evidence="1 2" key="1">
    <citation type="submission" date="2020-07" db="EMBL/GenBank/DDBJ databases">
        <title>Sequencing the genomes of 1000 actinobacteria strains.</title>
        <authorList>
            <person name="Klenk H.-P."/>
        </authorList>
    </citation>
    <scope>NUCLEOTIDE SEQUENCE [LARGE SCALE GENOMIC DNA]</scope>
    <source>
        <strain evidence="1 2">DSM 26474</strain>
    </source>
</reference>
<dbReference type="GO" id="GO:0000287">
    <property type="term" value="F:magnesium ion binding"/>
    <property type="evidence" value="ECO:0007669"/>
    <property type="project" value="InterPro"/>
</dbReference>